<gene>
    <name evidence="2" type="ORF">Fcan01_09867</name>
</gene>
<organism evidence="2 3">
    <name type="scientific">Folsomia candida</name>
    <name type="common">Springtail</name>
    <dbReference type="NCBI Taxonomy" id="158441"/>
    <lineage>
        <taxon>Eukaryota</taxon>
        <taxon>Metazoa</taxon>
        <taxon>Ecdysozoa</taxon>
        <taxon>Arthropoda</taxon>
        <taxon>Hexapoda</taxon>
        <taxon>Collembola</taxon>
        <taxon>Entomobryomorpha</taxon>
        <taxon>Isotomoidea</taxon>
        <taxon>Isotomidae</taxon>
        <taxon>Proisotominae</taxon>
        <taxon>Folsomia</taxon>
    </lineage>
</organism>
<evidence type="ECO:0000313" key="3">
    <source>
        <dbReference type="Proteomes" id="UP000198287"/>
    </source>
</evidence>
<comment type="caution">
    <text evidence="2">The sequence shown here is derived from an EMBL/GenBank/DDBJ whole genome shotgun (WGS) entry which is preliminary data.</text>
</comment>
<accession>A0A226EF06</accession>
<evidence type="ECO:0000313" key="2">
    <source>
        <dbReference type="EMBL" id="OXA55664.1"/>
    </source>
</evidence>
<dbReference type="Proteomes" id="UP000198287">
    <property type="component" value="Unassembled WGS sequence"/>
</dbReference>
<name>A0A226EF06_FOLCA</name>
<proteinExistence type="predicted"/>
<keyword evidence="1" id="KW-0472">Membrane</keyword>
<dbReference type="AlphaFoldDB" id="A0A226EF06"/>
<feature type="transmembrane region" description="Helical" evidence="1">
    <location>
        <begin position="82"/>
        <end position="101"/>
    </location>
</feature>
<keyword evidence="1" id="KW-0812">Transmembrane</keyword>
<sequence>MMGFEEDFSSSMKKDDRCCWKCKSEVNMTPDLHDLSGDDDDCSTMDELSAMMTKNNNYTMRGVSKKLNASVSSVSFTSQRNIFPNSFMLLVLIGALIVGSLNVSGDTCIDVFTFSDCLVVSVQ</sequence>
<keyword evidence="1" id="KW-1133">Transmembrane helix</keyword>
<evidence type="ECO:0000256" key="1">
    <source>
        <dbReference type="SAM" id="Phobius"/>
    </source>
</evidence>
<protein>
    <submittedName>
        <fullName evidence="2">Uncharacterized protein</fullName>
    </submittedName>
</protein>
<dbReference type="EMBL" id="LNIX01000004">
    <property type="protein sequence ID" value="OXA55664.1"/>
    <property type="molecule type" value="Genomic_DNA"/>
</dbReference>
<reference evidence="2 3" key="1">
    <citation type="submission" date="2015-12" db="EMBL/GenBank/DDBJ databases">
        <title>The genome of Folsomia candida.</title>
        <authorList>
            <person name="Faddeeva A."/>
            <person name="Derks M.F."/>
            <person name="Anvar Y."/>
            <person name="Smit S."/>
            <person name="Van Straalen N."/>
            <person name="Roelofs D."/>
        </authorList>
    </citation>
    <scope>NUCLEOTIDE SEQUENCE [LARGE SCALE GENOMIC DNA]</scope>
    <source>
        <strain evidence="2 3">VU population</strain>
        <tissue evidence="2">Whole body</tissue>
    </source>
</reference>
<dbReference type="OrthoDB" id="8923679at2759"/>
<keyword evidence="3" id="KW-1185">Reference proteome</keyword>